<dbReference type="AlphaFoldDB" id="A0A511AYZ2"/>
<keyword evidence="7" id="KW-1185">Reference proteome</keyword>
<evidence type="ECO:0000256" key="2">
    <source>
        <dbReference type="ARBA" id="ARBA00023015"/>
    </source>
</evidence>
<dbReference type="SUPFAM" id="SSF46785">
    <property type="entry name" value="Winged helix' DNA-binding domain"/>
    <property type="match status" value="1"/>
</dbReference>
<keyword evidence="3" id="KW-0238">DNA-binding</keyword>
<evidence type="ECO:0000259" key="5">
    <source>
        <dbReference type="PROSITE" id="PS50931"/>
    </source>
</evidence>
<evidence type="ECO:0000256" key="4">
    <source>
        <dbReference type="ARBA" id="ARBA00023163"/>
    </source>
</evidence>
<dbReference type="EMBL" id="BJUZ01000001">
    <property type="protein sequence ID" value="GEK92371.1"/>
    <property type="molecule type" value="Genomic_DNA"/>
</dbReference>
<dbReference type="InterPro" id="IPR005119">
    <property type="entry name" value="LysR_subst-bd"/>
</dbReference>
<evidence type="ECO:0000256" key="3">
    <source>
        <dbReference type="ARBA" id="ARBA00023125"/>
    </source>
</evidence>
<evidence type="ECO:0000256" key="1">
    <source>
        <dbReference type="ARBA" id="ARBA00009437"/>
    </source>
</evidence>
<sequence length="376" mass="43285">MGQPDWPLPRLFEQLASSGPDIRRKLRAEKATLLPVVDSTFRIDYPKWFRFFEMESAMRGYDLDLLRYLQVLLEEESVSSAAKRLNISEPAMSRNLAKLRAVFGDPILIQSGRRMTASSFAISLRDRVQMVVRDADRLIEARAVTDLSKLSLRFTIRANDLIVATLGRPLLKALREECPNCTLTFAPEIDDPANDALRRDTIDLYIGATDSLTSEIRRQTLFRDQMRGLVRQDHPIFDTPITPNTLTQYNYISVSRRGRARGPIDAVLKETYGLTRNVVLTVPTYHAMIENMRETDMILPLPGIVLDHISVRKLGLAVFDFPFLLPPITAYQAWHPRWDTEPTHRWMRETLFRVAKQCWGKDRVVPEDYIEPAFRP</sequence>
<reference evidence="6 7" key="1">
    <citation type="submission" date="2019-07" db="EMBL/GenBank/DDBJ databases">
        <title>Whole genome shotgun sequence of Gluconobacter wancherniae NBRC 103581.</title>
        <authorList>
            <person name="Hosoyama A."/>
            <person name="Uohara A."/>
            <person name="Ohji S."/>
            <person name="Ichikawa N."/>
        </authorList>
    </citation>
    <scope>NUCLEOTIDE SEQUENCE [LARGE SCALE GENOMIC DNA]</scope>
    <source>
        <strain evidence="6 7">NBRC 103581</strain>
    </source>
</reference>
<comment type="similarity">
    <text evidence="1">Belongs to the LysR transcriptional regulatory family.</text>
</comment>
<dbReference type="GO" id="GO:0003700">
    <property type="term" value="F:DNA-binding transcription factor activity"/>
    <property type="evidence" value="ECO:0007669"/>
    <property type="project" value="InterPro"/>
</dbReference>
<dbReference type="InterPro" id="IPR050389">
    <property type="entry name" value="LysR-type_TF"/>
</dbReference>
<gene>
    <name evidence="6" type="ORF">GWA01_01410</name>
</gene>
<dbReference type="Proteomes" id="UP000321230">
    <property type="component" value="Unassembled WGS sequence"/>
</dbReference>
<dbReference type="PANTHER" id="PTHR30118:SF15">
    <property type="entry name" value="TRANSCRIPTIONAL REGULATORY PROTEIN"/>
    <property type="match status" value="1"/>
</dbReference>
<keyword evidence="4" id="KW-0804">Transcription</keyword>
<dbReference type="Gene3D" id="3.40.190.10">
    <property type="entry name" value="Periplasmic binding protein-like II"/>
    <property type="match status" value="2"/>
</dbReference>
<evidence type="ECO:0000313" key="6">
    <source>
        <dbReference type="EMBL" id="GEK92371.1"/>
    </source>
</evidence>
<dbReference type="SUPFAM" id="SSF53850">
    <property type="entry name" value="Periplasmic binding protein-like II"/>
    <property type="match status" value="1"/>
</dbReference>
<dbReference type="PANTHER" id="PTHR30118">
    <property type="entry name" value="HTH-TYPE TRANSCRIPTIONAL REGULATOR LEUO-RELATED"/>
    <property type="match status" value="1"/>
</dbReference>
<dbReference type="GO" id="GO:0003677">
    <property type="term" value="F:DNA binding"/>
    <property type="evidence" value="ECO:0007669"/>
    <property type="project" value="UniProtKB-KW"/>
</dbReference>
<proteinExistence type="inferred from homology"/>
<dbReference type="Pfam" id="PF00126">
    <property type="entry name" value="HTH_1"/>
    <property type="match status" value="1"/>
</dbReference>
<protein>
    <submittedName>
        <fullName evidence="6">Transcriptional regulator</fullName>
    </submittedName>
</protein>
<dbReference type="Pfam" id="PF03466">
    <property type="entry name" value="LysR_substrate"/>
    <property type="match status" value="1"/>
</dbReference>
<dbReference type="PROSITE" id="PS50931">
    <property type="entry name" value="HTH_LYSR"/>
    <property type="match status" value="1"/>
</dbReference>
<accession>A0A511AYZ2</accession>
<dbReference type="InterPro" id="IPR000847">
    <property type="entry name" value="LysR_HTH_N"/>
</dbReference>
<dbReference type="InterPro" id="IPR036388">
    <property type="entry name" value="WH-like_DNA-bd_sf"/>
</dbReference>
<comment type="caution">
    <text evidence="6">The sequence shown here is derived from an EMBL/GenBank/DDBJ whole genome shotgun (WGS) entry which is preliminary data.</text>
</comment>
<dbReference type="CDD" id="cd08460">
    <property type="entry name" value="PBP2_DntR_like_1"/>
    <property type="match status" value="1"/>
</dbReference>
<organism evidence="6 7">
    <name type="scientific">Gluconobacter wancherniae NBRC 103581</name>
    <dbReference type="NCBI Taxonomy" id="656744"/>
    <lineage>
        <taxon>Bacteria</taxon>
        <taxon>Pseudomonadati</taxon>
        <taxon>Pseudomonadota</taxon>
        <taxon>Alphaproteobacteria</taxon>
        <taxon>Acetobacterales</taxon>
        <taxon>Acetobacteraceae</taxon>
        <taxon>Gluconobacter</taxon>
    </lineage>
</organism>
<evidence type="ECO:0000313" key="7">
    <source>
        <dbReference type="Proteomes" id="UP000321230"/>
    </source>
</evidence>
<keyword evidence="2" id="KW-0805">Transcription regulation</keyword>
<dbReference type="InterPro" id="IPR036390">
    <property type="entry name" value="WH_DNA-bd_sf"/>
</dbReference>
<dbReference type="Gene3D" id="1.10.10.10">
    <property type="entry name" value="Winged helix-like DNA-binding domain superfamily/Winged helix DNA-binding domain"/>
    <property type="match status" value="1"/>
</dbReference>
<feature type="domain" description="HTH lysR-type" evidence="5">
    <location>
        <begin position="61"/>
        <end position="118"/>
    </location>
</feature>
<name>A0A511AYZ2_9PROT</name>